<keyword evidence="2" id="KW-1185">Reference proteome</keyword>
<accession>A0A4Y2VUD0</accession>
<feature type="non-terminal residue" evidence="1">
    <location>
        <position position="1"/>
    </location>
</feature>
<comment type="caution">
    <text evidence="1">The sequence shown here is derived from an EMBL/GenBank/DDBJ whole genome shotgun (WGS) entry which is preliminary data.</text>
</comment>
<organism evidence="1 2">
    <name type="scientific">Araneus ventricosus</name>
    <name type="common">Orbweaver spider</name>
    <name type="synonym">Epeira ventricosa</name>
    <dbReference type="NCBI Taxonomy" id="182803"/>
    <lineage>
        <taxon>Eukaryota</taxon>
        <taxon>Metazoa</taxon>
        <taxon>Ecdysozoa</taxon>
        <taxon>Arthropoda</taxon>
        <taxon>Chelicerata</taxon>
        <taxon>Arachnida</taxon>
        <taxon>Araneae</taxon>
        <taxon>Araneomorphae</taxon>
        <taxon>Entelegynae</taxon>
        <taxon>Araneoidea</taxon>
        <taxon>Araneidae</taxon>
        <taxon>Araneus</taxon>
    </lineage>
</organism>
<reference evidence="1 2" key="1">
    <citation type="journal article" date="2019" name="Sci. Rep.">
        <title>Orb-weaving spider Araneus ventricosus genome elucidates the spidroin gene catalogue.</title>
        <authorList>
            <person name="Kono N."/>
            <person name="Nakamura H."/>
            <person name="Ohtoshi R."/>
            <person name="Moran D.A.P."/>
            <person name="Shinohara A."/>
            <person name="Yoshida Y."/>
            <person name="Fujiwara M."/>
            <person name="Mori M."/>
            <person name="Tomita M."/>
            <person name="Arakawa K."/>
        </authorList>
    </citation>
    <scope>NUCLEOTIDE SEQUENCE [LARGE SCALE GENOMIC DNA]</scope>
</reference>
<sequence>RRKILQNVCQEKSHTGDSLLKISHAVPRKQLMSSRLFRITYPFI</sequence>
<evidence type="ECO:0000313" key="2">
    <source>
        <dbReference type="Proteomes" id="UP000499080"/>
    </source>
</evidence>
<feature type="non-terminal residue" evidence="1">
    <location>
        <position position="44"/>
    </location>
</feature>
<proteinExistence type="predicted"/>
<dbReference type="Proteomes" id="UP000499080">
    <property type="component" value="Unassembled WGS sequence"/>
</dbReference>
<name>A0A4Y2VUD0_ARAVE</name>
<evidence type="ECO:0000313" key="1">
    <source>
        <dbReference type="EMBL" id="GBO27387.1"/>
    </source>
</evidence>
<dbReference type="AlphaFoldDB" id="A0A4Y2VUD0"/>
<gene>
    <name evidence="1" type="ORF">AVEN_20098-2_1</name>
</gene>
<protein>
    <submittedName>
        <fullName evidence="1">Uncharacterized protein</fullName>
    </submittedName>
</protein>
<dbReference type="EMBL" id="BGPR01050377">
    <property type="protein sequence ID" value="GBO27387.1"/>
    <property type="molecule type" value="Genomic_DNA"/>
</dbReference>